<proteinExistence type="predicted"/>
<dbReference type="GeneID" id="18938253"/>
<dbReference type="RefSeq" id="YP_009021169.1">
    <property type="nucleotide sequence ID" value="NC_023848.1"/>
</dbReference>
<evidence type="ECO:0000313" key="1">
    <source>
        <dbReference type="EMBL" id="AHL67585.1"/>
    </source>
</evidence>
<dbReference type="EMBL" id="KF938901">
    <property type="protein sequence ID" value="AHL67585.1"/>
    <property type="molecule type" value="Genomic_DNA"/>
</dbReference>
<accession>W8QE59</accession>
<evidence type="ECO:0000313" key="2">
    <source>
        <dbReference type="Proteomes" id="UP000110868"/>
    </source>
</evidence>
<protein>
    <submittedName>
        <fullName evidence="1">Thioredoxin</fullName>
    </submittedName>
</protein>
<dbReference type="OrthoDB" id="17452at10239"/>
<name>W8QE59_9VIRU</name>
<sequence>MVNVYDPDSVKLIEMSQKSSTPLQHVPFIIFYIDGVPFKKFDGNYTFADVQKFIKDVTLEAAKIKNTNEISHIPPYTIGKPNSAKVCYLTYQKAY</sequence>
<dbReference type="KEGG" id="vg:18938253"/>
<dbReference type="Proteomes" id="UP000110868">
    <property type="component" value="Segment"/>
</dbReference>
<organism evidence="1 2">
    <name type="scientific">Chloriridovirus anopheles1</name>
    <dbReference type="NCBI Taxonomy" id="1465751"/>
    <lineage>
        <taxon>Viruses</taxon>
        <taxon>Varidnaviria</taxon>
        <taxon>Bamfordvirae</taxon>
        <taxon>Nucleocytoviricota</taxon>
        <taxon>Megaviricetes</taxon>
        <taxon>Pimascovirales</taxon>
        <taxon>Pimascovirales incertae sedis</taxon>
        <taxon>Iridoviridae</taxon>
        <taxon>Betairidovirinae</taxon>
        <taxon>Chloriridovirus</taxon>
    </lineage>
</organism>
<keyword evidence="2" id="KW-1185">Reference proteome</keyword>
<reference evidence="1 2" key="1">
    <citation type="submission" date="2013-12" db="EMBL/GenBank/DDBJ databases">
        <authorList>
            <person name="Tong Y."/>
            <person name="Zhang J."/>
            <person name="Huang Y."/>
            <person name="Li S."/>
            <person name="Pei G."/>
            <person name="Zhang Z."/>
            <person name="Mi Z."/>
            <person name="An X."/>
        </authorList>
    </citation>
    <scope>NUCLEOTIDE SEQUENCE [LARGE SCALE GENOMIC DNA]</scope>
    <source>
        <strain evidence="1">AMIV</strain>
    </source>
</reference>
<gene>
    <name evidence="1" type="ORF">AMIV_092</name>
</gene>